<evidence type="ECO:0000313" key="2">
    <source>
        <dbReference type="EMBL" id="QBM88639.1"/>
    </source>
</evidence>
<dbReference type="PROSITE" id="PS51733">
    <property type="entry name" value="BPL_LPL_CATALYTIC"/>
    <property type="match status" value="1"/>
</dbReference>
<reference evidence="3" key="1">
    <citation type="submission" date="2019-03" db="EMBL/GenBank/DDBJ databases">
        <title>Snf2 controls pulcherriminic acid biosynthesis and connects pigmentation and antifungal activity of the yeast Metschnikowia pulcherrima.</title>
        <authorList>
            <person name="Gore-Lloyd D."/>
            <person name="Sumann I."/>
            <person name="Brachmann A.O."/>
            <person name="Schneeberger K."/>
            <person name="Ortiz-Merino R.A."/>
            <person name="Moreno-Beltran M."/>
            <person name="Schlaefli M."/>
            <person name="Kirner P."/>
            <person name="Santos Kron A."/>
            <person name="Wolfe K.H."/>
            <person name="Piel J."/>
            <person name="Ahrens C.H."/>
            <person name="Henk D."/>
            <person name="Freimoser F.M."/>
        </authorList>
    </citation>
    <scope>NUCLEOTIDE SEQUENCE [LARGE SCALE GENOMIC DNA]</scope>
    <source>
        <strain evidence="3">APC 1.2</strain>
    </source>
</reference>
<proteinExistence type="predicted"/>
<protein>
    <submittedName>
        <fullName evidence="2">Biotin--protein ligase</fullName>
    </submittedName>
</protein>
<feature type="domain" description="BPL/LPL catalytic" evidence="1">
    <location>
        <begin position="383"/>
        <end position="608"/>
    </location>
</feature>
<gene>
    <name evidence="2" type="primary">MPUL0C06160</name>
    <name evidence="2" type="ORF">METSCH_C06160</name>
</gene>
<dbReference type="AlphaFoldDB" id="A0A4P6XNX9"/>
<dbReference type="Gene3D" id="3.30.930.10">
    <property type="entry name" value="Bira Bifunctional Protein, Domain 2"/>
    <property type="match status" value="1"/>
</dbReference>
<dbReference type="PANTHER" id="PTHR12835">
    <property type="entry name" value="BIOTIN PROTEIN LIGASE"/>
    <property type="match status" value="1"/>
</dbReference>
<name>A0A4P6XNX9_9ASCO</name>
<keyword evidence="3" id="KW-1185">Reference proteome</keyword>
<accession>A0A4P6XNX9</accession>
<dbReference type="InterPro" id="IPR004143">
    <property type="entry name" value="BPL_LPL_catalytic"/>
</dbReference>
<evidence type="ECO:0000313" key="3">
    <source>
        <dbReference type="Proteomes" id="UP000292447"/>
    </source>
</evidence>
<dbReference type="Proteomes" id="UP000292447">
    <property type="component" value="Chromosome III"/>
</dbReference>
<dbReference type="Pfam" id="PF03099">
    <property type="entry name" value="BPL_LplA_LipB"/>
    <property type="match status" value="1"/>
</dbReference>
<sequence length="686" mass="75983">MNVLVYAGRGSTTEGVRQTVELLRQHLSPYYAVVTVSEQALLHDPWQGKTAMLVMPGGADLPYCDVLNGNGNKRILQYVRSGGKFMGFCAGGYYALARCEFEVGDPAMEVSGLRELAFFPGTCSGCVYKGFVYESHDGARAAKMTVNTAALDDTPDQVTVYYNGGGMFMDASKHRGVETLARYNGPADLVDDLAEMAAAVYCKHGHGDVVLIGTHPEYAPQLMKPAPEDVHFQKLVSELEAEDEGRRRFLAACLRKLGLNVNSDPALTVPRLTPIYVLAHLDPARAERIVHDLRENMDFVGPNTFEDVNDTFVIHDETEDDTVMLAGDAGNSLENLAASEKHVKFFTSLALPPVRSTPYFDMQHYFTQLQQLYAANGVPDHERAFGSVLGYSEVVTLTNTLLDANPNWLRYLPTGLTFTATTQVAGRGRGGNVWVNPKGVMATSVLFRVAQDAQKNFNIVTLQYLCALAVIELILGYGTTSAGQGAGYEDMPLRLKWPNDMYALKPEYFSSLGDKDDTSLTVDGDEQKWAKVSGALVNSQFINGEFYLVWGCGINVLNEAPTTSINNVLRRLNEIRALKNLPPLEEYDHETLLAKIVYNLGQFYSVFQRLGLKPFLSLYYKRWFHLNQRVGLDAEGNGNRRQCVIKGITSDYGLLVAEDVQTHETLELQPDGNSFDIFKGLVYKKR</sequence>
<keyword evidence="2" id="KW-0436">Ligase</keyword>
<dbReference type="PANTHER" id="PTHR12835:SF5">
    <property type="entry name" value="BIOTIN--PROTEIN LIGASE"/>
    <property type="match status" value="1"/>
</dbReference>
<dbReference type="STRING" id="2163413.A0A4P6XNX9"/>
<dbReference type="InterPro" id="IPR045864">
    <property type="entry name" value="aa-tRNA-synth_II/BPL/LPL"/>
</dbReference>
<dbReference type="InterPro" id="IPR029062">
    <property type="entry name" value="Class_I_gatase-like"/>
</dbReference>
<dbReference type="Pfam" id="PF09825">
    <property type="entry name" value="BPL_N"/>
    <property type="match status" value="1"/>
</dbReference>
<organism evidence="2 3">
    <name type="scientific">Metschnikowia aff. pulcherrima</name>
    <dbReference type="NCBI Taxonomy" id="2163413"/>
    <lineage>
        <taxon>Eukaryota</taxon>
        <taxon>Fungi</taxon>
        <taxon>Dikarya</taxon>
        <taxon>Ascomycota</taxon>
        <taxon>Saccharomycotina</taxon>
        <taxon>Pichiomycetes</taxon>
        <taxon>Metschnikowiaceae</taxon>
        <taxon>Metschnikowia</taxon>
    </lineage>
</organism>
<dbReference type="EMBL" id="CP034458">
    <property type="protein sequence ID" value="QBM88639.1"/>
    <property type="molecule type" value="Genomic_DNA"/>
</dbReference>
<dbReference type="CDD" id="cd03144">
    <property type="entry name" value="GATase1_ScBLP_like"/>
    <property type="match status" value="1"/>
</dbReference>
<dbReference type="InterPro" id="IPR019197">
    <property type="entry name" value="Biotin-prot_ligase_N"/>
</dbReference>
<evidence type="ECO:0000259" key="1">
    <source>
        <dbReference type="PROSITE" id="PS51733"/>
    </source>
</evidence>
<dbReference type="GO" id="GO:0004077">
    <property type="term" value="F:biotin--[biotin carboxyl-carrier protein] ligase activity"/>
    <property type="evidence" value="ECO:0007669"/>
    <property type="project" value="TreeGrafter"/>
</dbReference>
<dbReference type="SUPFAM" id="SSF52317">
    <property type="entry name" value="Class I glutamine amidotransferase-like"/>
    <property type="match status" value="1"/>
</dbReference>
<dbReference type="SUPFAM" id="SSF55681">
    <property type="entry name" value="Class II aaRS and biotin synthetases"/>
    <property type="match status" value="1"/>
</dbReference>
<dbReference type="GO" id="GO:0005737">
    <property type="term" value="C:cytoplasm"/>
    <property type="evidence" value="ECO:0007669"/>
    <property type="project" value="TreeGrafter"/>
</dbReference>